<comment type="caution">
    <text evidence="2">The sequence shown here is derived from an EMBL/GenBank/DDBJ whole genome shotgun (WGS) entry which is preliminary data.</text>
</comment>
<proteinExistence type="predicted"/>
<dbReference type="PANTHER" id="PTHR11635:SF152">
    <property type="entry name" value="CAMP-DEPENDENT PROTEIN KINASE TYPE I REGULATORY SUBUNIT-RELATED"/>
    <property type="match status" value="1"/>
</dbReference>
<dbReference type="GO" id="GO:0005829">
    <property type="term" value="C:cytosol"/>
    <property type="evidence" value="ECO:0007669"/>
    <property type="project" value="TreeGrafter"/>
</dbReference>
<dbReference type="PROSITE" id="PS50042">
    <property type="entry name" value="CNMP_BINDING_3"/>
    <property type="match status" value="1"/>
</dbReference>
<dbReference type="GO" id="GO:0005952">
    <property type="term" value="C:cAMP-dependent protein kinase complex"/>
    <property type="evidence" value="ECO:0007669"/>
    <property type="project" value="InterPro"/>
</dbReference>
<dbReference type="Pfam" id="PF00027">
    <property type="entry name" value="cNMP_binding"/>
    <property type="match status" value="1"/>
</dbReference>
<dbReference type="Gene3D" id="2.60.120.10">
    <property type="entry name" value="Jelly Rolls"/>
    <property type="match status" value="1"/>
</dbReference>
<dbReference type="InterPro" id="IPR014710">
    <property type="entry name" value="RmlC-like_jellyroll"/>
</dbReference>
<dbReference type="EMBL" id="MGDB01000061">
    <property type="protein sequence ID" value="OGL41885.1"/>
    <property type="molecule type" value="Genomic_DNA"/>
</dbReference>
<evidence type="ECO:0000313" key="2">
    <source>
        <dbReference type="EMBL" id="OGL41885.1"/>
    </source>
</evidence>
<dbReference type="AlphaFoldDB" id="A0A1F7RJW0"/>
<accession>A0A1F7RJW0</accession>
<dbReference type="Proteomes" id="UP000178526">
    <property type="component" value="Unassembled WGS sequence"/>
</dbReference>
<name>A0A1F7RJW0_9BACT</name>
<feature type="domain" description="Cyclic nucleotide-binding" evidence="1">
    <location>
        <begin position="22"/>
        <end position="142"/>
    </location>
</feature>
<reference evidence="2 3" key="1">
    <citation type="journal article" date="2016" name="Nat. Commun.">
        <title>Thousands of microbial genomes shed light on interconnected biogeochemical processes in an aquifer system.</title>
        <authorList>
            <person name="Anantharaman K."/>
            <person name="Brown C.T."/>
            <person name="Hug L.A."/>
            <person name="Sharon I."/>
            <person name="Castelle C.J."/>
            <person name="Probst A.J."/>
            <person name="Thomas B.C."/>
            <person name="Singh A."/>
            <person name="Wilkins M.J."/>
            <person name="Karaoz U."/>
            <person name="Brodie E.L."/>
            <person name="Williams K.H."/>
            <person name="Hubbard S.S."/>
            <person name="Banfield J.F."/>
        </authorList>
    </citation>
    <scope>NUCLEOTIDE SEQUENCE [LARGE SCALE GENOMIC DNA]</scope>
</reference>
<dbReference type="InterPro" id="IPR050503">
    <property type="entry name" value="cAMP-dep_PK_reg_su-like"/>
</dbReference>
<dbReference type="InterPro" id="IPR000595">
    <property type="entry name" value="cNMP-bd_dom"/>
</dbReference>
<dbReference type="SMART" id="SM00100">
    <property type="entry name" value="cNMP"/>
    <property type="match status" value="1"/>
</dbReference>
<gene>
    <name evidence="2" type="ORF">A2042_06955</name>
</gene>
<organism evidence="2 3">
    <name type="scientific">Candidatus Schekmanbacteria bacterium GWA2_38_11</name>
    <dbReference type="NCBI Taxonomy" id="1817876"/>
    <lineage>
        <taxon>Bacteria</taxon>
        <taxon>Candidatus Schekmaniibacteriota</taxon>
    </lineage>
</organism>
<dbReference type="InterPro" id="IPR018490">
    <property type="entry name" value="cNMP-bd_dom_sf"/>
</dbReference>
<evidence type="ECO:0000259" key="1">
    <source>
        <dbReference type="PROSITE" id="PS50042"/>
    </source>
</evidence>
<dbReference type="SUPFAM" id="SSF51206">
    <property type="entry name" value="cAMP-binding domain-like"/>
    <property type="match status" value="1"/>
</dbReference>
<dbReference type="CDD" id="cd00038">
    <property type="entry name" value="CAP_ED"/>
    <property type="match status" value="1"/>
</dbReference>
<sequence>MPLLGFKEESSELMKFLKSNPLLKDLTKKELRKIEMVTHLREFKDGEVIVQAKEPGLAIYIIKKGSAYVALGPDGENGKVIQMIEEGEIFGEMSLFEDQPRSTYVIANGDVEVLGIFKHDFDALITRDNKIGFRLLYNIAKLLSSRLRKVNIDLYKKLGVEEPTIP</sequence>
<evidence type="ECO:0000313" key="3">
    <source>
        <dbReference type="Proteomes" id="UP000178526"/>
    </source>
</evidence>
<protein>
    <recommendedName>
        <fullName evidence="1">Cyclic nucleotide-binding domain-containing protein</fullName>
    </recommendedName>
</protein>
<dbReference type="PANTHER" id="PTHR11635">
    <property type="entry name" value="CAMP-DEPENDENT PROTEIN KINASE REGULATORY CHAIN"/>
    <property type="match status" value="1"/>
</dbReference>